<dbReference type="EMBL" id="KN880457">
    <property type="protein sequence ID" value="KIY71225.1"/>
    <property type="molecule type" value="Genomic_DNA"/>
</dbReference>
<organism evidence="2 3">
    <name type="scientific">Cylindrobasidium torrendii FP15055 ss-10</name>
    <dbReference type="NCBI Taxonomy" id="1314674"/>
    <lineage>
        <taxon>Eukaryota</taxon>
        <taxon>Fungi</taxon>
        <taxon>Dikarya</taxon>
        <taxon>Basidiomycota</taxon>
        <taxon>Agaricomycotina</taxon>
        <taxon>Agaricomycetes</taxon>
        <taxon>Agaricomycetidae</taxon>
        <taxon>Agaricales</taxon>
        <taxon>Marasmiineae</taxon>
        <taxon>Physalacriaceae</taxon>
        <taxon>Cylindrobasidium</taxon>
    </lineage>
</organism>
<keyword evidence="3" id="KW-1185">Reference proteome</keyword>
<evidence type="ECO:0000256" key="1">
    <source>
        <dbReference type="SAM" id="Phobius"/>
    </source>
</evidence>
<dbReference type="AlphaFoldDB" id="A0A0D7BM10"/>
<dbReference type="OrthoDB" id="3001227at2759"/>
<evidence type="ECO:0000313" key="3">
    <source>
        <dbReference type="Proteomes" id="UP000054007"/>
    </source>
</evidence>
<dbReference type="STRING" id="1314674.A0A0D7BM10"/>
<gene>
    <name evidence="2" type="ORF">CYLTODRAFT_419078</name>
</gene>
<sequence>MELFRLQSPISRPYPWRWLTPVALFAFLLLSVLFTLINIPLSAYELSPQFTNNPNDTDTGNPWWRLIPSGFQAGGPDRDFEPYTVSVGDIVRPKGSAYNYKVTDARGWNAETNESTKITSFSYYNTPLNTSCDISSLWTGFENSSTLTGFDAKVQLGCWDPAGTPFTLEWSATENDMTSSRYNNSKRSDYMWLWTLFLDDLQDTLRDGSVEVGRVGLGACFPQCDSSYPPFNNSWADFQNQDKTPMQYGNVPIFLKDHLPCSTQKRKVSFCDRYNNDYIHRPDYLHNVIQVLYHSVRLNLGIVTPDNILGSKELFLQAIQFDEDDNQFWTQQIIDHINGKSIASKLDFQISEENLAKSYAIEHTIPFPYLKNVWHPKPIGSAIISVYASTFTIIALLWTVFHLIAGCFLDRKDSLSLAEERIAALEAQLAHDVEARLLNLEEVRNTPSPPICDPQGEF</sequence>
<protein>
    <submittedName>
        <fullName evidence="2">Uncharacterized protein</fullName>
    </submittedName>
</protein>
<feature type="transmembrane region" description="Helical" evidence="1">
    <location>
        <begin position="386"/>
        <end position="409"/>
    </location>
</feature>
<reference evidence="2 3" key="1">
    <citation type="journal article" date="2015" name="Fungal Genet. Biol.">
        <title>Evolution of novel wood decay mechanisms in Agaricales revealed by the genome sequences of Fistulina hepatica and Cylindrobasidium torrendii.</title>
        <authorList>
            <person name="Floudas D."/>
            <person name="Held B.W."/>
            <person name="Riley R."/>
            <person name="Nagy L.G."/>
            <person name="Koehler G."/>
            <person name="Ransdell A.S."/>
            <person name="Younus H."/>
            <person name="Chow J."/>
            <person name="Chiniquy J."/>
            <person name="Lipzen A."/>
            <person name="Tritt A."/>
            <person name="Sun H."/>
            <person name="Haridas S."/>
            <person name="LaButti K."/>
            <person name="Ohm R.A."/>
            <person name="Kues U."/>
            <person name="Blanchette R.A."/>
            <person name="Grigoriev I.V."/>
            <person name="Minto R.E."/>
            <person name="Hibbett D.S."/>
        </authorList>
    </citation>
    <scope>NUCLEOTIDE SEQUENCE [LARGE SCALE GENOMIC DNA]</scope>
    <source>
        <strain evidence="2 3">FP15055 ss-10</strain>
    </source>
</reference>
<evidence type="ECO:0000313" key="2">
    <source>
        <dbReference type="EMBL" id="KIY71225.1"/>
    </source>
</evidence>
<accession>A0A0D7BM10</accession>
<proteinExistence type="predicted"/>
<feature type="transmembrane region" description="Helical" evidence="1">
    <location>
        <begin position="21"/>
        <end position="41"/>
    </location>
</feature>
<keyword evidence="1" id="KW-0472">Membrane</keyword>
<dbReference type="Proteomes" id="UP000054007">
    <property type="component" value="Unassembled WGS sequence"/>
</dbReference>
<keyword evidence="1" id="KW-0812">Transmembrane</keyword>
<keyword evidence="1" id="KW-1133">Transmembrane helix</keyword>
<name>A0A0D7BM10_9AGAR</name>